<dbReference type="SMART" id="SM00112">
    <property type="entry name" value="CA"/>
    <property type="match status" value="4"/>
</dbReference>
<evidence type="ECO:0000256" key="2">
    <source>
        <dbReference type="ARBA" id="ARBA00022692"/>
    </source>
</evidence>
<keyword evidence="14" id="KW-1185">Reference proteome</keyword>
<evidence type="ECO:0000313" key="13">
    <source>
        <dbReference type="EMBL" id="KAK0403991.1"/>
    </source>
</evidence>
<dbReference type="GO" id="GO:0005886">
    <property type="term" value="C:plasma membrane"/>
    <property type="evidence" value="ECO:0007669"/>
    <property type="project" value="InterPro"/>
</dbReference>
<protein>
    <recommendedName>
        <fullName evidence="12">Cadherin domain-containing protein</fullName>
    </recommendedName>
</protein>
<keyword evidence="8" id="KW-0325">Glycoprotein</keyword>
<dbReference type="AlphaFoldDB" id="A0AA39HF01"/>
<feature type="domain" description="Cadherin" evidence="12">
    <location>
        <begin position="29"/>
        <end position="134"/>
    </location>
</feature>
<keyword evidence="7 10" id="KW-0472">Membrane</keyword>
<keyword evidence="4 9" id="KW-0106">Calcium</keyword>
<feature type="domain" description="Cadherin" evidence="12">
    <location>
        <begin position="445"/>
        <end position="516"/>
    </location>
</feature>
<organism evidence="13 14">
    <name type="scientific">Steinernema hermaphroditum</name>
    <dbReference type="NCBI Taxonomy" id="289476"/>
    <lineage>
        <taxon>Eukaryota</taxon>
        <taxon>Metazoa</taxon>
        <taxon>Ecdysozoa</taxon>
        <taxon>Nematoda</taxon>
        <taxon>Chromadorea</taxon>
        <taxon>Rhabditida</taxon>
        <taxon>Tylenchina</taxon>
        <taxon>Panagrolaimomorpha</taxon>
        <taxon>Strongyloidoidea</taxon>
        <taxon>Steinernematidae</taxon>
        <taxon>Steinernema</taxon>
    </lineage>
</organism>
<keyword evidence="2 10" id="KW-0812">Transmembrane</keyword>
<dbReference type="PANTHER" id="PTHR24026:SF136">
    <property type="entry name" value="PROTOCADHERIN-23"/>
    <property type="match status" value="1"/>
</dbReference>
<evidence type="ECO:0000256" key="1">
    <source>
        <dbReference type="ARBA" id="ARBA00004370"/>
    </source>
</evidence>
<dbReference type="InterPro" id="IPR015919">
    <property type="entry name" value="Cadherin-like_sf"/>
</dbReference>
<keyword evidence="3" id="KW-0677">Repeat</keyword>
<name>A0AA39HF01_9BILA</name>
<evidence type="ECO:0000256" key="10">
    <source>
        <dbReference type="SAM" id="Phobius"/>
    </source>
</evidence>
<evidence type="ECO:0000313" key="14">
    <source>
        <dbReference type="Proteomes" id="UP001175271"/>
    </source>
</evidence>
<evidence type="ECO:0000256" key="4">
    <source>
        <dbReference type="ARBA" id="ARBA00022837"/>
    </source>
</evidence>
<accession>A0AA39HF01</accession>
<dbReference type="GO" id="GO:0007156">
    <property type="term" value="P:homophilic cell adhesion via plasma membrane adhesion molecules"/>
    <property type="evidence" value="ECO:0007669"/>
    <property type="project" value="InterPro"/>
</dbReference>
<dbReference type="EMBL" id="JAUCMV010000004">
    <property type="protein sequence ID" value="KAK0403991.1"/>
    <property type="molecule type" value="Genomic_DNA"/>
</dbReference>
<evidence type="ECO:0000256" key="9">
    <source>
        <dbReference type="PROSITE-ProRule" id="PRU00043"/>
    </source>
</evidence>
<dbReference type="SUPFAM" id="SSF49313">
    <property type="entry name" value="Cadherin-like"/>
    <property type="match status" value="4"/>
</dbReference>
<keyword evidence="5" id="KW-0130">Cell adhesion</keyword>
<evidence type="ECO:0000256" key="8">
    <source>
        <dbReference type="ARBA" id="ARBA00023180"/>
    </source>
</evidence>
<dbReference type="GO" id="GO:0005509">
    <property type="term" value="F:calcium ion binding"/>
    <property type="evidence" value="ECO:0007669"/>
    <property type="project" value="UniProtKB-UniRule"/>
</dbReference>
<evidence type="ECO:0000256" key="6">
    <source>
        <dbReference type="ARBA" id="ARBA00022989"/>
    </source>
</evidence>
<feature type="chain" id="PRO_5041330540" description="Cadherin domain-containing protein" evidence="11">
    <location>
        <begin position="24"/>
        <end position="642"/>
    </location>
</feature>
<dbReference type="PROSITE" id="PS50268">
    <property type="entry name" value="CADHERIN_2"/>
    <property type="match status" value="4"/>
</dbReference>
<dbReference type="Pfam" id="PF00028">
    <property type="entry name" value="Cadherin"/>
    <property type="match status" value="2"/>
</dbReference>
<evidence type="ECO:0000259" key="12">
    <source>
        <dbReference type="PROSITE" id="PS50268"/>
    </source>
</evidence>
<sequence>MNSSMRAVFWGLLSVLGVLTSEACLLENDRNSVYVSVFEDLKIGATLADLPVIGRSFGPDATIQLKLAPGQEDLVDLDAAAKKLILQKELDREKGPSRLEVVVECRSLDDKTFPQVNISTFVTVKDVNDNPPRFDQSEYCIQMPEELPNDTIVFVDFEAVDDDQLGPNSFVNYRITRGAEYLVIPDPSRPVIAIAGRIDFEKIHRFEAGIEAFDSGVPQLKTTVPLHVTVVDVDDQNPVFSSQSYYANSMEGNIFEVLPEAIKAKDGDTLEASIQYELSGAHHESFTIDSKGVVRLVNDSVIATTLLVHAFETEHPERKATAMLRIAEQSSIEFEHSLYSIQITSSMSVDSEILQVKATSTSGASKLRYSILNDEGGVLRVEERSGKIFLKSPLTSGKYAFTISATDGKTRGWSRVEFSVDRVNSHVPEFDQMEYFFEMKSANLIGQVRATDEDEGDTVVYHLLNLQTIFAIDDDGMLSRHAAIASFEPDVYELVVLAEDTVGHRQFVTVVVTVLNATVISVTSLLTLGIFVLLVVLFVIIVCTITRRCVSCITKARRNKVCWMSKTGDNGVVLSGSVPTEIESRTCSSARSCHSKFSDEKDRDIADLYAATSVASPARIRGAHLVPVTVTTSRSGPPTIYF</sequence>
<proteinExistence type="predicted"/>
<evidence type="ECO:0000256" key="11">
    <source>
        <dbReference type="SAM" id="SignalP"/>
    </source>
</evidence>
<dbReference type="InterPro" id="IPR020894">
    <property type="entry name" value="Cadherin_CS"/>
</dbReference>
<dbReference type="Proteomes" id="UP001175271">
    <property type="component" value="Unassembled WGS sequence"/>
</dbReference>
<dbReference type="Gene3D" id="2.60.40.60">
    <property type="entry name" value="Cadherins"/>
    <property type="match status" value="5"/>
</dbReference>
<feature type="transmembrane region" description="Helical" evidence="10">
    <location>
        <begin position="525"/>
        <end position="550"/>
    </location>
</feature>
<dbReference type="PRINTS" id="PR00205">
    <property type="entry name" value="CADHERIN"/>
</dbReference>
<gene>
    <name evidence="13" type="ORF">QR680_017228</name>
</gene>
<comment type="subcellular location">
    <subcellularLocation>
        <location evidence="1">Membrane</location>
    </subcellularLocation>
</comment>
<evidence type="ECO:0000256" key="3">
    <source>
        <dbReference type="ARBA" id="ARBA00022737"/>
    </source>
</evidence>
<feature type="domain" description="Cadherin" evidence="12">
    <location>
        <begin position="135"/>
        <end position="240"/>
    </location>
</feature>
<evidence type="ECO:0000256" key="5">
    <source>
        <dbReference type="ARBA" id="ARBA00022889"/>
    </source>
</evidence>
<comment type="caution">
    <text evidence="13">The sequence shown here is derived from an EMBL/GenBank/DDBJ whole genome shotgun (WGS) entry which is preliminary data.</text>
</comment>
<dbReference type="PROSITE" id="PS00232">
    <property type="entry name" value="CADHERIN_1"/>
    <property type="match status" value="1"/>
</dbReference>
<feature type="signal peptide" evidence="11">
    <location>
        <begin position="1"/>
        <end position="23"/>
    </location>
</feature>
<dbReference type="PANTHER" id="PTHR24026">
    <property type="entry name" value="FAT ATYPICAL CADHERIN-RELATED"/>
    <property type="match status" value="1"/>
</dbReference>
<evidence type="ECO:0000256" key="7">
    <source>
        <dbReference type="ARBA" id="ARBA00023136"/>
    </source>
</evidence>
<keyword evidence="11" id="KW-0732">Signal</keyword>
<dbReference type="CDD" id="cd11304">
    <property type="entry name" value="Cadherin_repeat"/>
    <property type="match status" value="4"/>
</dbReference>
<feature type="domain" description="Cadherin" evidence="12">
    <location>
        <begin position="335"/>
        <end position="430"/>
    </location>
</feature>
<keyword evidence="6 10" id="KW-1133">Transmembrane helix</keyword>
<dbReference type="InterPro" id="IPR002126">
    <property type="entry name" value="Cadherin-like_dom"/>
</dbReference>
<reference evidence="13" key="1">
    <citation type="submission" date="2023-06" db="EMBL/GenBank/DDBJ databases">
        <title>Genomic analysis of the entomopathogenic nematode Steinernema hermaphroditum.</title>
        <authorList>
            <person name="Schwarz E.M."/>
            <person name="Heppert J.K."/>
            <person name="Baniya A."/>
            <person name="Schwartz H.T."/>
            <person name="Tan C.-H."/>
            <person name="Antoshechkin I."/>
            <person name="Sternberg P.W."/>
            <person name="Goodrich-Blair H."/>
            <person name="Dillman A.R."/>
        </authorList>
    </citation>
    <scope>NUCLEOTIDE SEQUENCE</scope>
    <source>
        <strain evidence="13">PS9179</strain>
        <tissue evidence="13">Whole animal</tissue>
    </source>
</reference>